<protein>
    <submittedName>
        <fullName evidence="1">Uncharacterized protein</fullName>
    </submittedName>
</protein>
<keyword evidence="2" id="KW-1185">Reference proteome</keyword>
<accession>A0ABR1ALZ4</accession>
<evidence type="ECO:0000313" key="1">
    <source>
        <dbReference type="EMBL" id="KAK6622304.1"/>
    </source>
</evidence>
<dbReference type="EMBL" id="JAWJWF010000047">
    <property type="protein sequence ID" value="KAK6622304.1"/>
    <property type="molecule type" value="Genomic_DNA"/>
</dbReference>
<evidence type="ECO:0000313" key="2">
    <source>
        <dbReference type="Proteomes" id="UP001359485"/>
    </source>
</evidence>
<proteinExistence type="predicted"/>
<reference evidence="1 2" key="1">
    <citation type="submission" date="2023-09" db="EMBL/GenBank/DDBJ databases">
        <title>Genomes of two closely related lineages of the louse Polyplax serrata with different host specificities.</title>
        <authorList>
            <person name="Martinu J."/>
            <person name="Tarabai H."/>
            <person name="Stefka J."/>
            <person name="Hypsa V."/>
        </authorList>
    </citation>
    <scope>NUCLEOTIDE SEQUENCE [LARGE SCALE GENOMIC DNA]</scope>
    <source>
        <strain evidence="1">98ZLc_SE</strain>
    </source>
</reference>
<gene>
    <name evidence="1" type="ORF">RUM44_002115</name>
</gene>
<name>A0ABR1ALZ4_POLSC</name>
<organism evidence="1 2">
    <name type="scientific">Polyplax serrata</name>
    <name type="common">Common mouse louse</name>
    <dbReference type="NCBI Taxonomy" id="468196"/>
    <lineage>
        <taxon>Eukaryota</taxon>
        <taxon>Metazoa</taxon>
        <taxon>Ecdysozoa</taxon>
        <taxon>Arthropoda</taxon>
        <taxon>Hexapoda</taxon>
        <taxon>Insecta</taxon>
        <taxon>Pterygota</taxon>
        <taxon>Neoptera</taxon>
        <taxon>Paraneoptera</taxon>
        <taxon>Psocodea</taxon>
        <taxon>Troctomorpha</taxon>
        <taxon>Phthiraptera</taxon>
        <taxon>Anoplura</taxon>
        <taxon>Polyplacidae</taxon>
        <taxon>Polyplax</taxon>
    </lineage>
</organism>
<comment type="caution">
    <text evidence="1">The sequence shown here is derived from an EMBL/GenBank/DDBJ whole genome shotgun (WGS) entry which is preliminary data.</text>
</comment>
<dbReference type="Proteomes" id="UP001359485">
    <property type="component" value="Unassembled WGS sequence"/>
</dbReference>
<sequence>MAKYANVPSIFPRLSLRGRVLEKEREVMLRNIQKNHSEQLNIERFGNEDLVPED</sequence>